<dbReference type="EMBL" id="NHYD01003433">
    <property type="protein sequence ID" value="PPQ77838.1"/>
    <property type="molecule type" value="Genomic_DNA"/>
</dbReference>
<comment type="caution">
    <text evidence="2">The sequence shown here is derived from an EMBL/GenBank/DDBJ whole genome shotgun (WGS) entry which is preliminary data.</text>
</comment>
<dbReference type="Pfam" id="PF01116">
    <property type="entry name" value="F_bP_aldolase"/>
    <property type="match status" value="1"/>
</dbReference>
<keyword evidence="1" id="KW-0862">Zinc</keyword>
<keyword evidence="1" id="KW-0324">Glycolysis</keyword>
<organism evidence="2 3">
    <name type="scientific">Psilocybe cyanescens</name>
    <dbReference type="NCBI Taxonomy" id="93625"/>
    <lineage>
        <taxon>Eukaryota</taxon>
        <taxon>Fungi</taxon>
        <taxon>Dikarya</taxon>
        <taxon>Basidiomycota</taxon>
        <taxon>Agaricomycotina</taxon>
        <taxon>Agaricomycetes</taxon>
        <taxon>Agaricomycetidae</taxon>
        <taxon>Agaricales</taxon>
        <taxon>Agaricineae</taxon>
        <taxon>Strophariaceae</taxon>
        <taxon>Psilocybe</taxon>
    </lineage>
</organism>
<name>A0A409WH28_PSICY</name>
<comment type="pathway">
    <text evidence="1">Carbohydrate degradation; glycolysis; D-glyceraldehyde 3-phosphate and glycerone phosphate from D-glucose: step 4/4.</text>
</comment>
<evidence type="ECO:0000256" key="1">
    <source>
        <dbReference type="RuleBase" id="RU366023"/>
    </source>
</evidence>
<dbReference type="InParanoid" id="A0A409WH28"/>
<dbReference type="GO" id="GO:0004332">
    <property type="term" value="F:fructose-bisphosphate aldolase activity"/>
    <property type="evidence" value="ECO:0007669"/>
    <property type="project" value="UniProtKB-EC"/>
</dbReference>
<protein>
    <recommendedName>
        <fullName evidence="1">Fructose-bisphosphate aldolase</fullName>
        <shortName evidence="1">FBP aldolase</shortName>
        <ecNumber evidence="1">4.1.2.13</ecNumber>
    </recommendedName>
</protein>
<dbReference type="AlphaFoldDB" id="A0A409WH28"/>
<dbReference type="SUPFAM" id="SSF51569">
    <property type="entry name" value="Aldolase"/>
    <property type="match status" value="1"/>
</dbReference>
<comment type="cofactor">
    <cofactor evidence="1">
        <name>Zn(2+)</name>
        <dbReference type="ChEBI" id="CHEBI:29105"/>
    </cofactor>
    <text evidence="1">Binds 2 Zn(2+) ions per subunit. One is catalytic and the other provides a structural contribution.</text>
</comment>
<comment type="similarity">
    <text evidence="1">Belongs to the class II fructose-bisphosphate aldolase family.</text>
</comment>
<dbReference type="STRING" id="93625.A0A409WH28"/>
<dbReference type="Gene3D" id="3.20.20.70">
    <property type="entry name" value="Aldolase class I"/>
    <property type="match status" value="1"/>
</dbReference>
<comment type="catalytic activity">
    <reaction evidence="1">
        <text>beta-D-fructose 1,6-bisphosphate = D-glyceraldehyde 3-phosphate + dihydroxyacetone phosphate</text>
        <dbReference type="Rhea" id="RHEA:14729"/>
        <dbReference type="ChEBI" id="CHEBI:32966"/>
        <dbReference type="ChEBI" id="CHEBI:57642"/>
        <dbReference type="ChEBI" id="CHEBI:59776"/>
        <dbReference type="EC" id="4.1.2.13"/>
    </reaction>
</comment>
<evidence type="ECO:0000313" key="3">
    <source>
        <dbReference type="Proteomes" id="UP000283269"/>
    </source>
</evidence>
<reference evidence="2 3" key="1">
    <citation type="journal article" date="2018" name="Evol. Lett.">
        <title>Horizontal gene cluster transfer increased hallucinogenic mushroom diversity.</title>
        <authorList>
            <person name="Reynolds H.T."/>
            <person name="Vijayakumar V."/>
            <person name="Gluck-Thaler E."/>
            <person name="Korotkin H.B."/>
            <person name="Matheny P.B."/>
            <person name="Slot J.C."/>
        </authorList>
    </citation>
    <scope>NUCLEOTIDE SEQUENCE [LARGE SCALE GENOMIC DNA]</scope>
    <source>
        <strain evidence="2 3">2631</strain>
    </source>
</reference>
<dbReference type="InterPro" id="IPR050246">
    <property type="entry name" value="Class_II_FBP_aldolase"/>
</dbReference>
<accession>A0A409WH28</accession>
<proteinExistence type="inferred from homology"/>
<keyword evidence="1" id="KW-0456">Lyase</keyword>
<dbReference type="OrthoDB" id="2558351at2759"/>
<evidence type="ECO:0000313" key="2">
    <source>
        <dbReference type="EMBL" id="PPQ77838.1"/>
    </source>
</evidence>
<dbReference type="InterPro" id="IPR000771">
    <property type="entry name" value="FBA_II"/>
</dbReference>
<keyword evidence="1" id="KW-0479">Metal-binding</keyword>
<keyword evidence="3" id="KW-1185">Reference proteome</keyword>
<comment type="function">
    <text evidence="1">Catalyzes the aldol condensation of dihydroxyacetone phosphate (DHAP or glycerone-phosphate) with glyceraldehyde 3-phosphate (G3P) to form fructose 1,6-bisphosphate (FBP) in gluconeogenesis and the reverse reaction in glycolysis.</text>
</comment>
<dbReference type="PIRSF" id="PIRSF001359">
    <property type="entry name" value="F_bP_aldolase_II"/>
    <property type="match status" value="1"/>
</dbReference>
<dbReference type="InterPro" id="IPR013785">
    <property type="entry name" value="Aldolase_TIM"/>
</dbReference>
<gene>
    <name evidence="2" type="ORF">CVT25_015332</name>
</gene>
<dbReference type="Proteomes" id="UP000283269">
    <property type="component" value="Unassembled WGS sequence"/>
</dbReference>
<dbReference type="GO" id="GO:0006096">
    <property type="term" value="P:glycolytic process"/>
    <property type="evidence" value="ECO:0007669"/>
    <property type="project" value="UniProtKB-UniPathway"/>
</dbReference>
<dbReference type="PANTHER" id="PTHR30304">
    <property type="entry name" value="D-TAGATOSE-1,6-BISPHOSPHATE ALDOLASE"/>
    <property type="match status" value="1"/>
</dbReference>
<sequence length="288" mass="31226">MALTANRTLQILAKAEREGYGVLAQACYDAQMAVSLVRAAERARSPAIILLFPVTLAYGKGPFLRLCIDLAHQASVPISVHLDHATDPEHLELALSLAEQGIVFDSIMVDASHAENDEENISIAKPYVDRAHKCGIAVEVELGRLEGGEAGLRMISDAKLTDPTKAKSFMIGTGADILAPSIGNLHGSYINPPNFRQHILRDIHSEFKGKVPICLHGTDTLPDALFVECINNGVSKININSWGRDPYARALGEALLSKTFPEAVDIASEVLIKECDRFFAVFRSKGKA</sequence>
<dbReference type="UniPathway" id="UPA00109">
    <property type="reaction ID" value="UER00183"/>
</dbReference>
<dbReference type="GO" id="GO:0008270">
    <property type="term" value="F:zinc ion binding"/>
    <property type="evidence" value="ECO:0007669"/>
    <property type="project" value="UniProtKB-UniRule"/>
</dbReference>
<dbReference type="EC" id="4.1.2.13" evidence="1"/>
<dbReference type="PANTHER" id="PTHR30304:SF0">
    <property type="entry name" value="D-TAGATOSE-1,6-BISPHOSPHATE ALDOLASE SUBUNIT GATY-RELATED"/>
    <property type="match status" value="1"/>
</dbReference>